<reference evidence="2 3" key="1">
    <citation type="submission" date="2016-05" db="EMBL/GenBank/DDBJ databases">
        <title>A degradative enzymes factory behind the ericoid mycorrhizal symbiosis.</title>
        <authorList>
            <consortium name="DOE Joint Genome Institute"/>
            <person name="Martino E."/>
            <person name="Morin E."/>
            <person name="Grelet G."/>
            <person name="Kuo A."/>
            <person name="Kohler A."/>
            <person name="Daghino S."/>
            <person name="Barry K."/>
            <person name="Choi C."/>
            <person name="Cichocki N."/>
            <person name="Clum A."/>
            <person name="Copeland A."/>
            <person name="Hainaut M."/>
            <person name="Haridas S."/>
            <person name="Labutti K."/>
            <person name="Lindquist E."/>
            <person name="Lipzen A."/>
            <person name="Khouja H.-R."/>
            <person name="Murat C."/>
            <person name="Ohm R."/>
            <person name="Olson A."/>
            <person name="Spatafora J."/>
            <person name="Veneault-Fourrey C."/>
            <person name="Henrissat B."/>
            <person name="Grigoriev I."/>
            <person name="Martin F."/>
            <person name="Perotto S."/>
        </authorList>
    </citation>
    <scope>NUCLEOTIDE SEQUENCE [LARGE SCALE GENOMIC DNA]</scope>
    <source>
        <strain evidence="2 3">UAMH 7357</strain>
    </source>
</reference>
<gene>
    <name evidence="2" type="ORF">NA56DRAFT_60431</name>
</gene>
<evidence type="ECO:0000313" key="2">
    <source>
        <dbReference type="EMBL" id="PMD23117.1"/>
    </source>
</evidence>
<dbReference type="AlphaFoldDB" id="A0A2J6QA15"/>
<dbReference type="Proteomes" id="UP000235672">
    <property type="component" value="Unassembled WGS sequence"/>
</dbReference>
<evidence type="ECO:0000313" key="3">
    <source>
        <dbReference type="Proteomes" id="UP000235672"/>
    </source>
</evidence>
<keyword evidence="1" id="KW-1133">Transmembrane helix</keyword>
<organism evidence="2 3">
    <name type="scientific">Hyaloscypha hepaticicola</name>
    <dbReference type="NCBI Taxonomy" id="2082293"/>
    <lineage>
        <taxon>Eukaryota</taxon>
        <taxon>Fungi</taxon>
        <taxon>Dikarya</taxon>
        <taxon>Ascomycota</taxon>
        <taxon>Pezizomycotina</taxon>
        <taxon>Leotiomycetes</taxon>
        <taxon>Helotiales</taxon>
        <taxon>Hyaloscyphaceae</taxon>
        <taxon>Hyaloscypha</taxon>
    </lineage>
</organism>
<dbReference type="EMBL" id="KZ613475">
    <property type="protein sequence ID" value="PMD23117.1"/>
    <property type="molecule type" value="Genomic_DNA"/>
</dbReference>
<name>A0A2J6QA15_9HELO</name>
<keyword evidence="1" id="KW-0812">Transmembrane</keyword>
<keyword evidence="3" id="KW-1185">Reference proteome</keyword>
<sequence length="166" mass="18440">MRLEQHRHRLRRSQKNPVPVRISLKEQLKIGETPSGGITLNFTMSMRSATDCEITLECMQWTALLSNSALSSFQPLHFGQLATSRAAHRMAVVTVRTGNHKVLLGFHALLRGDVILFVVLSLSFIHAATVMPFPVQLSSTQALDALNSAKAMRAPTPFCPQSYEKQ</sequence>
<accession>A0A2J6QA15</accession>
<evidence type="ECO:0000256" key="1">
    <source>
        <dbReference type="SAM" id="Phobius"/>
    </source>
</evidence>
<protein>
    <submittedName>
        <fullName evidence="2">Uncharacterized protein</fullName>
    </submittedName>
</protein>
<proteinExistence type="predicted"/>
<keyword evidence="1" id="KW-0472">Membrane</keyword>
<feature type="transmembrane region" description="Helical" evidence="1">
    <location>
        <begin position="114"/>
        <end position="133"/>
    </location>
</feature>